<protein>
    <recommendedName>
        <fullName evidence="7">Geranylgeranyl pyrophosphate synthase-like protein</fullName>
    </recommendedName>
</protein>
<proteinExistence type="predicted"/>
<evidence type="ECO:0000256" key="2">
    <source>
        <dbReference type="ARBA" id="ARBA00022723"/>
    </source>
</evidence>
<evidence type="ECO:0000256" key="4">
    <source>
        <dbReference type="SAM" id="MobiDB-lite"/>
    </source>
</evidence>
<dbReference type="PANTHER" id="PTHR12001:SF72">
    <property type="entry name" value="THIJ_PFPI FAMILY PROTEIN (AFU_ORTHOLOGUE AFUA_3G01210)-RELATED"/>
    <property type="match status" value="1"/>
</dbReference>
<dbReference type="RefSeq" id="XP_006696713.1">
    <property type="nucleotide sequence ID" value="XM_006696650.1"/>
</dbReference>
<dbReference type="GO" id="GO:0043386">
    <property type="term" value="P:mycotoxin biosynthetic process"/>
    <property type="evidence" value="ECO:0007669"/>
    <property type="project" value="UniProtKB-ARBA"/>
</dbReference>
<dbReference type="EMBL" id="GL988046">
    <property type="protein sequence ID" value="EGS18382.1"/>
    <property type="molecule type" value="Genomic_DNA"/>
</dbReference>
<dbReference type="SFLD" id="SFLDS00005">
    <property type="entry name" value="Isoprenoid_Synthase_Type_I"/>
    <property type="match status" value="1"/>
</dbReference>
<dbReference type="GO" id="GO:0046872">
    <property type="term" value="F:metal ion binding"/>
    <property type="evidence" value="ECO:0007669"/>
    <property type="project" value="UniProtKB-KW"/>
</dbReference>
<dbReference type="HOGENOM" id="CLU_014015_10_0_1"/>
<dbReference type="PANTHER" id="PTHR12001">
    <property type="entry name" value="GERANYLGERANYL PYROPHOSPHATE SYNTHASE"/>
    <property type="match status" value="1"/>
</dbReference>
<dbReference type="InterPro" id="IPR033749">
    <property type="entry name" value="Polyprenyl_synt_CS"/>
</dbReference>
<dbReference type="SUPFAM" id="SSF48576">
    <property type="entry name" value="Terpenoid synthases"/>
    <property type="match status" value="2"/>
</dbReference>
<organism evidence="6">
    <name type="scientific">Chaetomium thermophilum (strain DSM 1495 / CBS 144.50 / IMI 039719)</name>
    <name type="common">Thermochaetoides thermophila</name>
    <dbReference type="NCBI Taxonomy" id="759272"/>
    <lineage>
        <taxon>Eukaryota</taxon>
        <taxon>Fungi</taxon>
        <taxon>Dikarya</taxon>
        <taxon>Ascomycota</taxon>
        <taxon>Pezizomycotina</taxon>
        <taxon>Sordariomycetes</taxon>
        <taxon>Sordariomycetidae</taxon>
        <taxon>Sordariales</taxon>
        <taxon>Chaetomiaceae</taxon>
        <taxon>Thermochaetoides</taxon>
    </lineage>
</organism>
<dbReference type="SMR" id="G0SEK5"/>
<keyword evidence="3" id="KW-0460">Magnesium</keyword>
<evidence type="ECO:0000256" key="3">
    <source>
        <dbReference type="ARBA" id="ARBA00022842"/>
    </source>
</evidence>
<dbReference type="GeneID" id="18260445"/>
<dbReference type="InterPro" id="IPR008949">
    <property type="entry name" value="Isoprenoid_synthase_dom_sf"/>
</dbReference>
<keyword evidence="6" id="KW-1185">Reference proteome</keyword>
<dbReference type="InterPro" id="IPR000092">
    <property type="entry name" value="Polyprenyl_synt"/>
</dbReference>
<reference evidence="5 6" key="1">
    <citation type="journal article" date="2011" name="Cell">
        <title>Insight into structure and assembly of the nuclear pore complex by utilizing the genome of a eukaryotic thermophile.</title>
        <authorList>
            <person name="Amlacher S."/>
            <person name="Sarges P."/>
            <person name="Flemming D."/>
            <person name="van Noort V."/>
            <person name="Kunze R."/>
            <person name="Devos D.P."/>
            <person name="Arumugam M."/>
            <person name="Bork P."/>
            <person name="Hurt E."/>
        </authorList>
    </citation>
    <scope>NUCLEOTIDE SEQUENCE [LARGE SCALE GENOMIC DNA]</scope>
    <source>
        <strain evidence="6">DSM 1495 / CBS 144.50 / IMI 039719</strain>
    </source>
</reference>
<accession>G0SEK5</accession>
<feature type="region of interest" description="Disordered" evidence="4">
    <location>
        <begin position="316"/>
        <end position="350"/>
    </location>
</feature>
<dbReference type="GO" id="GO:0004659">
    <property type="term" value="F:prenyltransferase activity"/>
    <property type="evidence" value="ECO:0007669"/>
    <property type="project" value="InterPro"/>
</dbReference>
<evidence type="ECO:0008006" key="7">
    <source>
        <dbReference type="Google" id="ProtNLM"/>
    </source>
</evidence>
<keyword evidence="1" id="KW-0808">Transferase</keyword>
<dbReference type="Pfam" id="PF00348">
    <property type="entry name" value="polyprenyl_synt"/>
    <property type="match status" value="1"/>
</dbReference>
<dbReference type="OMA" id="DLYWTHN"/>
<dbReference type="PROSITE" id="PS00723">
    <property type="entry name" value="POLYPRENYL_SYNTHASE_1"/>
    <property type="match status" value="1"/>
</dbReference>
<keyword evidence="2" id="KW-0479">Metal-binding</keyword>
<name>G0SEK5_CHATD</name>
<feature type="compositionally biased region" description="Basic and acidic residues" evidence="4">
    <location>
        <begin position="333"/>
        <end position="350"/>
    </location>
</feature>
<dbReference type="Pfam" id="PF19086">
    <property type="entry name" value="Terpene_syn_C_2"/>
    <property type="match status" value="1"/>
</dbReference>
<dbReference type="PROSITE" id="PS00444">
    <property type="entry name" value="POLYPRENYL_SYNTHASE_2"/>
    <property type="match status" value="1"/>
</dbReference>
<feature type="compositionally biased region" description="Basic and acidic residues" evidence="4">
    <location>
        <begin position="316"/>
        <end position="326"/>
    </location>
</feature>
<dbReference type="Proteomes" id="UP000008066">
    <property type="component" value="Unassembled WGS sequence"/>
</dbReference>
<dbReference type="GO" id="GO:0046165">
    <property type="term" value="P:alcohol biosynthetic process"/>
    <property type="evidence" value="ECO:0007669"/>
    <property type="project" value="UniProtKB-ARBA"/>
</dbReference>
<dbReference type="Gene3D" id="1.10.600.10">
    <property type="entry name" value="Farnesyl Diphosphate Synthase"/>
    <property type="match status" value="3"/>
</dbReference>
<gene>
    <name evidence="5" type="ORF">CTHT_0064070</name>
</gene>
<dbReference type="STRING" id="759272.G0SEK5"/>
<evidence type="ECO:0000256" key="1">
    <source>
        <dbReference type="ARBA" id="ARBA00022679"/>
    </source>
</evidence>
<dbReference type="OrthoDB" id="6921389at2759"/>
<dbReference type="KEGG" id="cthr:CTHT_0064070"/>
<sequence length="648" mass="73983">MEYRYSDPVNFDPSSPWVCDLIGKLPVRAHRDNELADRGCLRAQRDWKQLFGDFPPGFTGGGMGLKFNSVALCVPEALPDRIEHVAYFFELFNLVDDAIDHAESPVQVIAPFAADAWRTLECIKSNKDLVRNGQEHGLTFEEILCNFVRAVIDLDPDGAEMILREIENWMLALMKDKTRSEAPDLDEYLDSRIIDGGLLPLWLHMVLVNDLFSWEKEYGGTQKSGATQGPMNAIRVLMEKHGMTLDQAKSTCIERAKELRDEYLKIAEDKNSRPDISKDGLRLLDNLRLFAGGHVFWSAECPRFRPEQEQDWKLKTMERNQTRDTTDPLTSDEMAKPIDTRQTVVEDKRRADAPSDYLDSLPSKGIRDTAIDSLNFWFEIPIEQVTRVKKIVNLLHGASLLMDDIQDSSVLRRGQPAVHLVFGQGLAINAAGYRFLEALREVRRLENEKCLDVFCDELHDLYVGQSNDLSWTRMMKCPSEAEYLAMVDGTGLFRMLARMLDALSNSPRKPDVKVLIRFMSLLGRLFQIRDDYMNLTSSDYTKQKGFCEDLDEGKFSLPLIHALGRCREKPDGTMRTNLICNLLSQRHSDGRLSKEQKNLILEQMRAGGSLEYTRRALHALQMELKILGKRMGLFENRQLGALLDKLKV</sequence>
<dbReference type="eggNOG" id="KOG0777">
    <property type="taxonomic scope" value="Eukaryota"/>
</dbReference>
<evidence type="ECO:0000313" key="5">
    <source>
        <dbReference type="EMBL" id="EGS18382.1"/>
    </source>
</evidence>
<dbReference type="GO" id="GO:0008299">
    <property type="term" value="P:isoprenoid biosynthetic process"/>
    <property type="evidence" value="ECO:0007669"/>
    <property type="project" value="InterPro"/>
</dbReference>
<evidence type="ECO:0000313" key="6">
    <source>
        <dbReference type="Proteomes" id="UP000008066"/>
    </source>
</evidence>
<dbReference type="AlphaFoldDB" id="G0SEK5"/>